<dbReference type="Proteomes" id="UP000004750">
    <property type="component" value="Unassembled WGS sequence"/>
</dbReference>
<reference evidence="1 2" key="1">
    <citation type="submission" date="2011-08" db="EMBL/GenBank/DDBJ databases">
        <authorList>
            <person name="Weinstock G."/>
            <person name="Sodergren E."/>
            <person name="Clifton S."/>
            <person name="Fulton L."/>
            <person name="Fulton B."/>
            <person name="Courtney L."/>
            <person name="Fronick C."/>
            <person name="Harrison M."/>
            <person name="Strong C."/>
            <person name="Farmer C."/>
            <person name="Delahaunty K."/>
            <person name="Markovic C."/>
            <person name="Hall O."/>
            <person name="Minx P."/>
            <person name="Tomlinson C."/>
            <person name="Mitreva M."/>
            <person name="Hou S."/>
            <person name="Chen J."/>
            <person name="Wollam A."/>
            <person name="Pepin K.H."/>
            <person name="Johnson M."/>
            <person name="Bhonagiri V."/>
            <person name="Zhang X."/>
            <person name="Suruliraj S."/>
            <person name="Warren W."/>
            <person name="Chinwalla A."/>
            <person name="Mardis E.R."/>
            <person name="Wilson R.K."/>
        </authorList>
    </citation>
    <scope>NUCLEOTIDE SEQUENCE [LARGE SCALE GENOMIC DNA]</scope>
    <source>
        <strain evidence="1 2">F0432</strain>
    </source>
</reference>
<name>G9ZBS7_9GAMM</name>
<dbReference type="HOGENOM" id="CLU_3023593_0_0_6"/>
<proteinExistence type="predicted"/>
<accession>G9ZBS7</accession>
<dbReference type="AlphaFoldDB" id="G9ZBS7"/>
<organism evidence="1 2">
    <name type="scientific">Cardiobacterium valvarum F0432</name>
    <dbReference type="NCBI Taxonomy" id="797473"/>
    <lineage>
        <taxon>Bacteria</taxon>
        <taxon>Pseudomonadati</taxon>
        <taxon>Pseudomonadota</taxon>
        <taxon>Gammaproteobacteria</taxon>
        <taxon>Cardiobacteriales</taxon>
        <taxon>Cardiobacteriaceae</taxon>
        <taxon>Cardiobacterium</taxon>
    </lineage>
</organism>
<gene>
    <name evidence="1" type="ORF">HMPREF9080_00204</name>
</gene>
<evidence type="ECO:0000313" key="2">
    <source>
        <dbReference type="Proteomes" id="UP000004750"/>
    </source>
</evidence>
<dbReference type="STRING" id="797473.HMPREF9080_00204"/>
<evidence type="ECO:0000313" key="1">
    <source>
        <dbReference type="EMBL" id="EHM55991.1"/>
    </source>
</evidence>
<comment type="caution">
    <text evidence="1">The sequence shown here is derived from an EMBL/GenBank/DDBJ whole genome shotgun (WGS) entry which is preliminary data.</text>
</comment>
<sequence length="55" mass="6083">MSLRGFVQPPPQPLPHKKGEGLFLCEIRVRYAPSGIKPDLAKRRVLGSSGKIRSI</sequence>
<dbReference type="EMBL" id="AGCM01000013">
    <property type="protein sequence ID" value="EHM55991.1"/>
    <property type="molecule type" value="Genomic_DNA"/>
</dbReference>
<protein>
    <submittedName>
        <fullName evidence="1">Uncharacterized protein</fullName>
    </submittedName>
</protein>